<evidence type="ECO:0008006" key="2">
    <source>
        <dbReference type="Google" id="ProtNLM"/>
    </source>
</evidence>
<dbReference type="Gene3D" id="2.30.110.20">
    <property type="entry name" value="Hcp1-like"/>
    <property type="match status" value="1"/>
</dbReference>
<protein>
    <recommendedName>
        <fullName evidence="2">Type VI secretion system tube protein Hcp</fullName>
    </recommendedName>
</protein>
<dbReference type="PANTHER" id="PTHR34319">
    <property type="entry name" value="MAJOR EXPORTED PROTEIN"/>
    <property type="match status" value="1"/>
</dbReference>
<dbReference type="PANTHER" id="PTHR34319:SF6">
    <property type="entry name" value="MAJOR EXPORTED PROTEIN"/>
    <property type="match status" value="1"/>
</dbReference>
<dbReference type="RefSeq" id="WP_024550985.1">
    <property type="nucleotide sequence ID" value="NZ_CP188034.1"/>
</dbReference>
<proteinExistence type="predicted"/>
<reference evidence="1" key="1">
    <citation type="submission" date="2009-07" db="EMBL/GenBank/DDBJ databases">
        <title>Pigment operon comparison of three Enterobacter species.</title>
        <authorList>
            <person name="Lehner A."/>
            <person name="Tischler P."/>
            <person name="Rattei T."/>
            <person name="Stephan R."/>
        </authorList>
    </citation>
    <scope>NUCLEOTIDE SEQUENCE</scope>
    <source>
        <strain evidence="1">LMG 23730T</strain>
    </source>
</reference>
<evidence type="ECO:0000313" key="1">
    <source>
        <dbReference type="EMBL" id="CAZ90482.1"/>
    </source>
</evidence>
<dbReference type="SUPFAM" id="SSF141452">
    <property type="entry name" value="Hcp1-like"/>
    <property type="match status" value="1"/>
</dbReference>
<dbReference type="Pfam" id="PF05638">
    <property type="entry name" value="T6SS_HCP"/>
    <property type="match status" value="1"/>
</dbReference>
<accession>C7C522</accession>
<dbReference type="AlphaFoldDB" id="C7C522"/>
<organism evidence="1">
    <name type="scientific">Siccibacter turicensis</name>
    <dbReference type="NCBI Taxonomy" id="357233"/>
    <lineage>
        <taxon>Bacteria</taxon>
        <taxon>Pseudomonadati</taxon>
        <taxon>Pseudomonadota</taxon>
        <taxon>Gammaproteobacteria</taxon>
        <taxon>Enterobacterales</taxon>
        <taxon>Enterobacteriaceae</taxon>
        <taxon>Siccibacter</taxon>
    </lineage>
</organism>
<dbReference type="EMBL" id="FN430672">
    <property type="protein sequence ID" value="CAZ90482.1"/>
    <property type="molecule type" value="Genomic_DNA"/>
</dbReference>
<name>C7C522_9ENTR</name>
<sequence>MAIPVYLWLKDDGGNPVKGSVEVHQREGSIEITALAHGVSLPVDNLSGRVTATPEHSPFILTKSLDASSPYLYQFVSSGKCLSSAELKFYRINYAGQEEEYFSVFLENARITCIVPVMEDVKDPHYEHHDHGEVLELTYEKITWKYLDGNLVHCDLWKAQEGSL</sequence>
<dbReference type="NCBIfam" id="TIGR03344">
    <property type="entry name" value="VI_effect_Hcp1"/>
    <property type="match status" value="1"/>
</dbReference>
<dbReference type="InterPro" id="IPR008514">
    <property type="entry name" value="T6SS_Hcp"/>
</dbReference>
<dbReference type="InterPro" id="IPR036624">
    <property type="entry name" value="Hcp1-lik_sf"/>
</dbReference>
<dbReference type="InterPro" id="IPR052947">
    <property type="entry name" value="T6SS_Hcp1_domain"/>
</dbReference>